<sequence length="222" mass="24878">MKKRNFILCILIFLFVFTGTKDAFADTVNGEICDSNGNPLIYGKEYYVWHIGDTNIKRGGLTFEPHLSYDNLLFSNNSSAVGTAQVITGKPNGEIVHEGDTVKVKSTNGNWGNEREWASRNYFTGGIYNDMILKQSGDNLFIAGNNVDGKGQIGFGKYEADVYYGNIAVYSTNLIARTGKQNKLWLYMNRSQLLGNKIPTDPAGLNFVYRTTRKNLEFRPVN</sequence>
<organism evidence="2 3">
    <name type="scientific">Enterococcus plantarum</name>
    <dbReference type="NCBI Taxonomy" id="1077675"/>
    <lineage>
        <taxon>Bacteria</taxon>
        <taxon>Bacillati</taxon>
        <taxon>Bacillota</taxon>
        <taxon>Bacilli</taxon>
        <taxon>Lactobacillales</taxon>
        <taxon>Enterococcaceae</taxon>
        <taxon>Enterococcus</taxon>
    </lineage>
</organism>
<keyword evidence="1" id="KW-0732">Signal</keyword>
<name>A0A2W4BPW6_9ENTE</name>
<keyword evidence="3" id="KW-1185">Reference proteome</keyword>
<gene>
    <name evidence="2" type="ORF">CI088_06170</name>
</gene>
<accession>A0A2W4BPW6</accession>
<evidence type="ECO:0000256" key="1">
    <source>
        <dbReference type="SAM" id="SignalP"/>
    </source>
</evidence>
<dbReference type="RefSeq" id="WP_111247549.1">
    <property type="nucleotide sequence ID" value="NZ_PIEU01000049.1"/>
</dbReference>
<protein>
    <submittedName>
        <fullName evidence="2">Uncharacterized protein</fullName>
    </submittedName>
</protein>
<evidence type="ECO:0000313" key="2">
    <source>
        <dbReference type="EMBL" id="PZL75009.1"/>
    </source>
</evidence>
<dbReference type="EMBL" id="PIEU01000049">
    <property type="protein sequence ID" value="PZL75009.1"/>
    <property type="molecule type" value="Genomic_DNA"/>
</dbReference>
<feature type="signal peptide" evidence="1">
    <location>
        <begin position="1"/>
        <end position="25"/>
    </location>
</feature>
<dbReference type="GO" id="GO:0004866">
    <property type="term" value="F:endopeptidase inhibitor activity"/>
    <property type="evidence" value="ECO:0007669"/>
    <property type="project" value="InterPro"/>
</dbReference>
<dbReference type="PROSITE" id="PS00283">
    <property type="entry name" value="SOYBEAN_KUNITZ"/>
    <property type="match status" value="1"/>
</dbReference>
<feature type="chain" id="PRO_5015996673" evidence="1">
    <location>
        <begin position="26"/>
        <end position="222"/>
    </location>
</feature>
<dbReference type="Proteomes" id="UP000249828">
    <property type="component" value="Unassembled WGS sequence"/>
</dbReference>
<proteinExistence type="predicted"/>
<comment type="caution">
    <text evidence="2">The sequence shown here is derived from an EMBL/GenBank/DDBJ whole genome shotgun (WGS) entry which is preliminary data.</text>
</comment>
<reference evidence="2 3" key="1">
    <citation type="submission" date="2017-11" db="EMBL/GenBank/DDBJ databases">
        <title>Draft genome sequence of Enterococcus plantarum TRW2 strain isolated from lettuce.</title>
        <authorList>
            <person name="Kim E.B."/>
            <person name="Marco M.L."/>
            <person name="Williams T.R."/>
            <person name="You I.H."/>
        </authorList>
    </citation>
    <scope>NUCLEOTIDE SEQUENCE [LARGE SCALE GENOMIC DNA]</scope>
    <source>
        <strain evidence="2 3">TRW2</strain>
    </source>
</reference>
<dbReference type="InterPro" id="IPR002160">
    <property type="entry name" value="Prot_inh_Kunz-lg"/>
</dbReference>
<dbReference type="AlphaFoldDB" id="A0A2W4BPW6"/>
<evidence type="ECO:0000313" key="3">
    <source>
        <dbReference type="Proteomes" id="UP000249828"/>
    </source>
</evidence>